<proteinExistence type="predicted"/>
<dbReference type="InterPro" id="IPR012337">
    <property type="entry name" value="RNaseH-like_sf"/>
</dbReference>
<keyword evidence="2" id="KW-0808">Transferase</keyword>
<dbReference type="Proteomes" id="UP000632118">
    <property type="component" value="Unassembled WGS sequence"/>
</dbReference>
<feature type="domain" description="Integrase-type" evidence="10">
    <location>
        <begin position="19"/>
        <end position="60"/>
    </location>
</feature>
<feature type="domain" description="Integrase catalytic" evidence="11">
    <location>
        <begin position="69"/>
        <end position="114"/>
    </location>
</feature>
<name>A0A850WHP3_FREMA</name>
<dbReference type="Gene3D" id="1.10.10.200">
    <property type="match status" value="1"/>
</dbReference>
<dbReference type="PANTHER" id="PTHR41694:SF3">
    <property type="entry name" value="RNA-DIRECTED DNA POLYMERASE-RELATED"/>
    <property type="match status" value="1"/>
</dbReference>
<dbReference type="EC" id="2.7.7.49" evidence="1"/>
<dbReference type="InterPro" id="IPR017856">
    <property type="entry name" value="Integrase-like_N"/>
</dbReference>
<sequence length="114" mass="12780">HHKGNHIADLHTAIAVVLQSLQQAKLSHKFIHQNRKALQKQFQLTAEQARQIILACPECQALAPMPSQLGVNPRGSKALELWQTDVTHLTEFGCLKYVHVNVDTFSHYLVATAH</sequence>
<dbReference type="PANTHER" id="PTHR41694">
    <property type="entry name" value="ENDOGENOUS RETROVIRUS GROUP K MEMBER POL PROTEIN"/>
    <property type="match status" value="1"/>
</dbReference>
<dbReference type="GO" id="GO:0016787">
    <property type="term" value="F:hydrolase activity"/>
    <property type="evidence" value="ECO:0007669"/>
    <property type="project" value="UniProtKB-KW"/>
</dbReference>
<evidence type="ECO:0000256" key="2">
    <source>
        <dbReference type="ARBA" id="ARBA00022679"/>
    </source>
</evidence>
<reference evidence="12" key="1">
    <citation type="submission" date="2019-09" db="EMBL/GenBank/DDBJ databases">
        <title>Bird 10,000 Genomes (B10K) Project - Family phase.</title>
        <authorList>
            <person name="Zhang G."/>
        </authorList>
    </citation>
    <scope>NUCLEOTIDE SEQUENCE</scope>
    <source>
        <strain evidence="12">B10K-DU-002-48</strain>
        <tissue evidence="12">Muscle</tissue>
    </source>
</reference>
<dbReference type="PROSITE" id="PS50876">
    <property type="entry name" value="ZF_INTEGRASE"/>
    <property type="match status" value="1"/>
</dbReference>
<dbReference type="InterPro" id="IPR003308">
    <property type="entry name" value="Integrase_Zn-bd_dom_N"/>
</dbReference>
<feature type="non-terminal residue" evidence="12">
    <location>
        <position position="1"/>
    </location>
</feature>
<evidence type="ECO:0000256" key="4">
    <source>
        <dbReference type="ARBA" id="ARBA00022722"/>
    </source>
</evidence>
<organism evidence="12 13">
    <name type="scientific">Fregata magnificens</name>
    <name type="common">Magnificent frigatebird</name>
    <dbReference type="NCBI Taxonomy" id="37042"/>
    <lineage>
        <taxon>Eukaryota</taxon>
        <taxon>Metazoa</taxon>
        <taxon>Chordata</taxon>
        <taxon>Craniata</taxon>
        <taxon>Vertebrata</taxon>
        <taxon>Euteleostomi</taxon>
        <taxon>Archelosauria</taxon>
        <taxon>Archosauria</taxon>
        <taxon>Dinosauria</taxon>
        <taxon>Saurischia</taxon>
        <taxon>Theropoda</taxon>
        <taxon>Coelurosauria</taxon>
        <taxon>Aves</taxon>
        <taxon>Neognathae</taxon>
        <taxon>Neoaves</taxon>
        <taxon>Aequornithes</taxon>
        <taxon>Suliformes</taxon>
        <taxon>Fregatidae</taxon>
        <taxon>Fregata</taxon>
    </lineage>
</organism>
<dbReference type="AlphaFoldDB" id="A0A850WHP3"/>
<evidence type="ECO:0000256" key="6">
    <source>
        <dbReference type="ARBA" id="ARBA00022759"/>
    </source>
</evidence>
<dbReference type="InterPro" id="IPR036397">
    <property type="entry name" value="RNaseH_sf"/>
</dbReference>
<evidence type="ECO:0000259" key="10">
    <source>
        <dbReference type="PROSITE" id="PS50876"/>
    </source>
</evidence>
<feature type="non-terminal residue" evidence="12">
    <location>
        <position position="114"/>
    </location>
</feature>
<dbReference type="GO" id="GO:0008270">
    <property type="term" value="F:zinc ion binding"/>
    <property type="evidence" value="ECO:0007669"/>
    <property type="project" value="UniProtKB-KW"/>
</dbReference>
<dbReference type="SUPFAM" id="SSF46919">
    <property type="entry name" value="N-terminal Zn binding domain of HIV integrase"/>
    <property type="match status" value="1"/>
</dbReference>
<evidence type="ECO:0000256" key="1">
    <source>
        <dbReference type="ARBA" id="ARBA00012493"/>
    </source>
</evidence>
<protein>
    <recommendedName>
        <fullName evidence="1">RNA-directed DNA polymerase</fullName>
        <ecNumber evidence="1">2.7.7.49</ecNumber>
    </recommendedName>
</protein>
<dbReference type="GO" id="GO:0035613">
    <property type="term" value="F:RNA stem-loop binding"/>
    <property type="evidence" value="ECO:0007669"/>
    <property type="project" value="TreeGrafter"/>
</dbReference>
<keyword evidence="9" id="KW-0862">Zinc</keyword>
<comment type="caution">
    <text evidence="12">The sequence shown here is derived from an EMBL/GenBank/DDBJ whole genome shotgun (WGS) entry which is preliminary data.</text>
</comment>
<evidence type="ECO:0000256" key="7">
    <source>
        <dbReference type="ARBA" id="ARBA00022801"/>
    </source>
</evidence>
<keyword evidence="13" id="KW-1185">Reference proteome</keyword>
<evidence type="ECO:0000256" key="8">
    <source>
        <dbReference type="ARBA" id="ARBA00022918"/>
    </source>
</evidence>
<keyword evidence="5" id="KW-0479">Metal-binding</keyword>
<dbReference type="PROSITE" id="PS50994">
    <property type="entry name" value="INTEGRASE"/>
    <property type="match status" value="1"/>
</dbReference>
<keyword evidence="4" id="KW-0540">Nuclease</keyword>
<dbReference type="GO" id="GO:0004519">
    <property type="term" value="F:endonuclease activity"/>
    <property type="evidence" value="ECO:0007669"/>
    <property type="project" value="UniProtKB-KW"/>
</dbReference>
<gene>
    <name evidence="12" type="primary">Ervk19</name>
    <name evidence="12" type="ORF">FREMAG_R14489</name>
</gene>
<dbReference type="Pfam" id="PF02022">
    <property type="entry name" value="Integrase_Zn"/>
    <property type="match status" value="1"/>
</dbReference>
<evidence type="ECO:0000256" key="3">
    <source>
        <dbReference type="ARBA" id="ARBA00022695"/>
    </source>
</evidence>
<accession>A0A850WHP3</accession>
<evidence type="ECO:0000256" key="9">
    <source>
        <dbReference type="PROSITE-ProRule" id="PRU00450"/>
    </source>
</evidence>
<evidence type="ECO:0000313" key="12">
    <source>
        <dbReference type="EMBL" id="NWH55621.1"/>
    </source>
</evidence>
<keyword evidence="9" id="KW-0863">Zinc-finger</keyword>
<evidence type="ECO:0000259" key="11">
    <source>
        <dbReference type="PROSITE" id="PS50994"/>
    </source>
</evidence>
<evidence type="ECO:0000313" key="13">
    <source>
        <dbReference type="Proteomes" id="UP000632118"/>
    </source>
</evidence>
<keyword evidence="3" id="KW-0548">Nucleotidyltransferase</keyword>
<dbReference type="SUPFAM" id="SSF53098">
    <property type="entry name" value="Ribonuclease H-like"/>
    <property type="match status" value="1"/>
</dbReference>
<keyword evidence="8" id="KW-0695">RNA-directed DNA polymerase</keyword>
<dbReference type="GO" id="GO:0003964">
    <property type="term" value="F:RNA-directed DNA polymerase activity"/>
    <property type="evidence" value="ECO:0007669"/>
    <property type="project" value="UniProtKB-KW"/>
</dbReference>
<keyword evidence="6" id="KW-0255">Endonuclease</keyword>
<dbReference type="OrthoDB" id="9381447at2759"/>
<dbReference type="EMBL" id="WAAD01044174">
    <property type="protein sequence ID" value="NWH55621.1"/>
    <property type="molecule type" value="Genomic_DNA"/>
</dbReference>
<dbReference type="Gene3D" id="3.30.420.10">
    <property type="entry name" value="Ribonuclease H-like superfamily/Ribonuclease H"/>
    <property type="match status" value="1"/>
</dbReference>
<keyword evidence="7" id="KW-0378">Hydrolase</keyword>
<dbReference type="InterPro" id="IPR001584">
    <property type="entry name" value="Integrase_cat-core"/>
</dbReference>
<evidence type="ECO:0000256" key="5">
    <source>
        <dbReference type="ARBA" id="ARBA00022723"/>
    </source>
</evidence>
<dbReference type="GO" id="GO:0015074">
    <property type="term" value="P:DNA integration"/>
    <property type="evidence" value="ECO:0007669"/>
    <property type="project" value="InterPro"/>
</dbReference>